<evidence type="ECO:0000256" key="2">
    <source>
        <dbReference type="ARBA" id="ARBA00008035"/>
    </source>
</evidence>
<keyword evidence="8" id="KW-0175">Coiled coil</keyword>
<evidence type="ECO:0000256" key="8">
    <source>
        <dbReference type="SAM" id="Coils"/>
    </source>
</evidence>
<sequence length="649" mass="73010">MSSRKVRVKKLSVKTALPVLREDQIDPSEYEALTTENQIATGVEHAEEKEFHLQSILKETGVSTTQEIPVPPPKESDINYDAIYPSNFHQPSSYIRFSQTVEECISCQYDMSSEDAEFLASYNGSSPAGGSLSEDDFERIMEVFEDAAAEQTPYASVDNTVVAYDMMVPSLNHLESTPILQHAKAIYQYWKNRRLETGNKPLHPMLKFETHQETDDTDPYVCFRRREARQTRKTRARDNKVAETLKRLRRELEDGRQLVLLSFEREMTKRDLLHMDRAVFEERTKLKQMKLRLGIKGDDEELVNQKPPKRKAAEPAGAQRQQATQLRAPVRTDGRSSEQDLVLLADQLAQKENELREEVENKVQNHRRWNQNHIDLTRDPLSPIKEQGMELKFRAAKTQYLMTPPASISSEEMDIDEVQAEPMDMDKPDSSLAMFQFKAGGADSEQSHGNQPSFRRRIGRLQRLWIDRRGMTRVPRHERSDYSDRWKYDSDDDDDDPPVYEVDPFDTRALKFRATIPLNSYMFRGGRPQVPPDAAAAASAAAAAAAAAAVAAGGSNRTPPQPPSTAVQALISSDGRFVESRGTLGGPGVHVSVPPRETESTNGDSCGSCSSGLDELEVYSIVSFGTASILQGVGELIHCISRVVWYGVE</sequence>
<evidence type="ECO:0000313" key="12">
    <source>
        <dbReference type="Proteomes" id="UP000054053"/>
    </source>
</evidence>
<organism evidence="11 12">
    <name type="scientific">Ustilaginoidea virens</name>
    <name type="common">Rice false smut fungus</name>
    <name type="synonym">Villosiclava virens</name>
    <dbReference type="NCBI Taxonomy" id="1159556"/>
    <lineage>
        <taxon>Eukaryota</taxon>
        <taxon>Fungi</taxon>
        <taxon>Dikarya</taxon>
        <taxon>Ascomycota</taxon>
        <taxon>Pezizomycotina</taxon>
        <taxon>Sordariomycetes</taxon>
        <taxon>Hypocreomycetidae</taxon>
        <taxon>Hypocreales</taxon>
        <taxon>Clavicipitaceae</taxon>
        <taxon>Ustilaginoidea</taxon>
    </lineage>
</organism>
<feature type="domain" description="Enhancer of polycomb-like N-terminal" evidence="10">
    <location>
        <begin position="7"/>
        <end position="146"/>
    </location>
</feature>
<dbReference type="PANTHER" id="PTHR14898">
    <property type="entry name" value="ENHANCER OF POLYCOMB"/>
    <property type="match status" value="1"/>
</dbReference>
<dbReference type="Pfam" id="PF10513">
    <property type="entry name" value="EPL1"/>
    <property type="match status" value="1"/>
</dbReference>
<feature type="region of interest" description="Disordered" evidence="9">
    <location>
        <begin position="474"/>
        <end position="502"/>
    </location>
</feature>
<evidence type="ECO:0000256" key="4">
    <source>
        <dbReference type="ARBA" id="ARBA00023163"/>
    </source>
</evidence>
<comment type="similarity">
    <text evidence="2 7">Belongs to the enhancer of polycomb family.</text>
</comment>
<proteinExistence type="inferred from homology"/>
<evidence type="ECO:0000256" key="3">
    <source>
        <dbReference type="ARBA" id="ARBA00023015"/>
    </source>
</evidence>
<protein>
    <recommendedName>
        <fullName evidence="7">Enhancer of polycomb-like protein</fullName>
    </recommendedName>
</protein>
<evidence type="ECO:0000256" key="6">
    <source>
        <dbReference type="ARBA" id="ARBA00025513"/>
    </source>
</evidence>
<name>A0A1B5L7M3_USTVR</name>
<evidence type="ECO:0000259" key="10">
    <source>
        <dbReference type="Pfam" id="PF10513"/>
    </source>
</evidence>
<dbReference type="GO" id="GO:0006357">
    <property type="term" value="P:regulation of transcription by RNA polymerase II"/>
    <property type="evidence" value="ECO:0007669"/>
    <property type="project" value="InterPro"/>
</dbReference>
<evidence type="ECO:0000256" key="9">
    <source>
        <dbReference type="SAM" id="MobiDB-lite"/>
    </source>
</evidence>
<feature type="region of interest" description="Disordered" evidence="9">
    <location>
        <begin position="582"/>
        <end position="606"/>
    </location>
</feature>
<feature type="coiled-coil region" evidence="8">
    <location>
        <begin position="341"/>
        <end position="372"/>
    </location>
</feature>
<comment type="function">
    <text evidence="6">Component of the NuA4 histone acetyltransferase complex which is involved in transcriptional activation of selected genes principally by acetylation of nucleosomal histone H4 and H2A. The NuA4 complex is also involved in DNA repair. Involved in gene silencing by neighboring heterochromatin, blockage of the silencing spreading along the chromosome, and required for cell cycle progression through G2/M.</text>
</comment>
<dbReference type="GO" id="GO:0005634">
    <property type="term" value="C:nucleus"/>
    <property type="evidence" value="ECO:0007669"/>
    <property type="project" value="UniProtKB-SubCell"/>
</dbReference>
<evidence type="ECO:0000313" key="11">
    <source>
        <dbReference type="EMBL" id="GAO18596.1"/>
    </source>
</evidence>
<dbReference type="AlphaFoldDB" id="A0A1B5L7M3"/>
<keyword evidence="5 7" id="KW-0539">Nucleus</keyword>
<evidence type="ECO:0000256" key="5">
    <source>
        <dbReference type="ARBA" id="ARBA00023242"/>
    </source>
</evidence>
<dbReference type="EMBL" id="BBTG02000008">
    <property type="protein sequence ID" value="GAO18596.1"/>
    <property type="molecule type" value="Genomic_DNA"/>
</dbReference>
<dbReference type="GO" id="GO:0035267">
    <property type="term" value="C:NuA4 histone acetyltransferase complex"/>
    <property type="evidence" value="ECO:0007669"/>
    <property type="project" value="InterPro"/>
</dbReference>
<accession>A0A1B5L7M3</accession>
<keyword evidence="3 7" id="KW-0805">Transcription regulation</keyword>
<evidence type="ECO:0000256" key="7">
    <source>
        <dbReference type="RuleBase" id="RU361124"/>
    </source>
</evidence>
<evidence type="ECO:0000256" key="1">
    <source>
        <dbReference type="ARBA" id="ARBA00004123"/>
    </source>
</evidence>
<dbReference type="Proteomes" id="UP000054053">
    <property type="component" value="Unassembled WGS sequence"/>
</dbReference>
<gene>
    <name evidence="11" type="ORF">UVI_02021820</name>
</gene>
<comment type="subcellular location">
    <subcellularLocation>
        <location evidence="1 7">Nucleus</location>
    </subcellularLocation>
</comment>
<feature type="region of interest" description="Disordered" evidence="9">
    <location>
        <begin position="298"/>
        <end position="337"/>
    </location>
</feature>
<keyword evidence="4 7" id="KW-0804">Transcription</keyword>
<reference evidence="12" key="1">
    <citation type="journal article" date="2016" name="Genome Announc.">
        <title>Genome sequence of Ustilaginoidea virens IPU010, a rice pathogenic fungus causing false smut.</title>
        <authorList>
            <person name="Kumagai T."/>
            <person name="Ishii T."/>
            <person name="Terai G."/>
            <person name="Umemura M."/>
            <person name="Machida M."/>
            <person name="Asai K."/>
        </authorList>
    </citation>
    <scope>NUCLEOTIDE SEQUENCE [LARGE SCALE GENOMIC DNA]</scope>
    <source>
        <strain evidence="12">IPU010</strain>
    </source>
</reference>
<feature type="compositionally biased region" description="Basic and acidic residues" evidence="9">
    <location>
        <begin position="474"/>
        <end position="489"/>
    </location>
</feature>
<dbReference type="InterPro" id="IPR024943">
    <property type="entry name" value="Enhancer_polycomb"/>
</dbReference>
<dbReference type="InterPro" id="IPR019542">
    <property type="entry name" value="Enhancer_polycomb-like_N"/>
</dbReference>
<comment type="caution">
    <text evidence="11">The sequence shown here is derived from an EMBL/GenBank/DDBJ whole genome shotgun (WGS) entry which is preliminary data.</text>
</comment>